<protein>
    <submittedName>
        <fullName evidence="4">Oxidoreductase</fullName>
    </submittedName>
</protein>
<dbReference type="Proteomes" id="UP000011669">
    <property type="component" value="Unassembled WGS sequence"/>
</dbReference>
<name>M0MHV1_9EURY</name>
<evidence type="ECO:0000256" key="3">
    <source>
        <dbReference type="RuleBase" id="RU000363"/>
    </source>
</evidence>
<evidence type="ECO:0000313" key="4">
    <source>
        <dbReference type="EMBL" id="EMA44918.1"/>
    </source>
</evidence>
<dbReference type="CDD" id="cd05374">
    <property type="entry name" value="17beta-HSD-like_SDR_c"/>
    <property type="match status" value="1"/>
</dbReference>
<dbReference type="InterPro" id="IPR020904">
    <property type="entry name" value="Sc_DH/Rdtase_CS"/>
</dbReference>
<evidence type="ECO:0000256" key="1">
    <source>
        <dbReference type="ARBA" id="ARBA00006484"/>
    </source>
</evidence>
<dbReference type="PRINTS" id="PR00080">
    <property type="entry name" value="SDRFAMILY"/>
</dbReference>
<comment type="similarity">
    <text evidence="1 3">Belongs to the short-chain dehydrogenases/reductases (SDR) family.</text>
</comment>
<proteinExistence type="inferred from homology"/>
<dbReference type="PANTHER" id="PTHR44169">
    <property type="entry name" value="NADPH-DEPENDENT 1-ACYLDIHYDROXYACETONE PHOSPHATE REDUCTASE"/>
    <property type="match status" value="1"/>
</dbReference>
<dbReference type="PATRIC" id="fig|1227455.4.peg.1984"/>
<dbReference type="EMBL" id="AOMD01000021">
    <property type="protein sequence ID" value="EMA44918.1"/>
    <property type="molecule type" value="Genomic_DNA"/>
</dbReference>
<dbReference type="GO" id="GO:0016491">
    <property type="term" value="F:oxidoreductase activity"/>
    <property type="evidence" value="ECO:0007669"/>
    <property type="project" value="UniProtKB-KW"/>
</dbReference>
<dbReference type="AlphaFoldDB" id="M0MHV1"/>
<dbReference type="PANTHER" id="PTHR44169:SF6">
    <property type="entry name" value="NADPH-DEPENDENT 1-ACYLDIHYDROXYACETONE PHOSPHATE REDUCTASE"/>
    <property type="match status" value="1"/>
</dbReference>
<reference evidence="4 5" key="1">
    <citation type="journal article" date="2014" name="PLoS Genet.">
        <title>Phylogenetically driven sequencing of extremely halophilic archaea reveals strategies for static and dynamic osmo-response.</title>
        <authorList>
            <person name="Becker E.A."/>
            <person name="Seitzer P.M."/>
            <person name="Tritt A."/>
            <person name="Larsen D."/>
            <person name="Krusor M."/>
            <person name="Yao A.I."/>
            <person name="Wu D."/>
            <person name="Madern D."/>
            <person name="Eisen J.A."/>
            <person name="Darling A.E."/>
            <person name="Facciotti M.T."/>
        </authorList>
    </citation>
    <scope>NUCLEOTIDE SEQUENCE [LARGE SCALE GENOMIC DNA]</scope>
    <source>
        <strain evidence="4 5">DSM 5350</strain>
    </source>
</reference>
<dbReference type="RefSeq" id="WP_006077789.1">
    <property type="nucleotide sequence ID" value="NZ_AOMD01000021.1"/>
</dbReference>
<dbReference type="PRINTS" id="PR00081">
    <property type="entry name" value="GDHRDH"/>
</dbReference>
<accession>M0MHV1</accession>
<organism evidence="4 5">
    <name type="scientific">Halococcus saccharolyticus DSM 5350</name>
    <dbReference type="NCBI Taxonomy" id="1227455"/>
    <lineage>
        <taxon>Archaea</taxon>
        <taxon>Methanobacteriati</taxon>
        <taxon>Methanobacteriota</taxon>
        <taxon>Stenosarchaea group</taxon>
        <taxon>Halobacteria</taxon>
        <taxon>Halobacteriales</taxon>
        <taxon>Halococcaceae</taxon>
        <taxon>Halococcus</taxon>
    </lineage>
</organism>
<dbReference type="Gene3D" id="3.40.50.720">
    <property type="entry name" value="NAD(P)-binding Rossmann-like Domain"/>
    <property type="match status" value="1"/>
</dbReference>
<dbReference type="OrthoDB" id="10157at2157"/>
<evidence type="ECO:0000313" key="5">
    <source>
        <dbReference type="Proteomes" id="UP000011669"/>
    </source>
</evidence>
<evidence type="ECO:0000256" key="2">
    <source>
        <dbReference type="ARBA" id="ARBA00023002"/>
    </source>
</evidence>
<dbReference type="InterPro" id="IPR036291">
    <property type="entry name" value="NAD(P)-bd_dom_sf"/>
</dbReference>
<dbReference type="Pfam" id="PF00106">
    <property type="entry name" value="adh_short"/>
    <property type="match status" value="1"/>
</dbReference>
<dbReference type="InParanoid" id="M0MHV1"/>
<keyword evidence="2" id="KW-0560">Oxidoreductase</keyword>
<keyword evidence="5" id="KW-1185">Reference proteome</keyword>
<gene>
    <name evidence="4" type="ORF">C449_09684</name>
</gene>
<dbReference type="SUPFAM" id="SSF51735">
    <property type="entry name" value="NAD(P)-binding Rossmann-fold domains"/>
    <property type="match status" value="1"/>
</dbReference>
<comment type="caution">
    <text evidence="4">The sequence shown here is derived from an EMBL/GenBank/DDBJ whole genome shotgun (WGS) entry which is preliminary data.</text>
</comment>
<dbReference type="STRING" id="1227455.C449_09684"/>
<dbReference type="PROSITE" id="PS00061">
    <property type="entry name" value="ADH_SHORT"/>
    <property type="match status" value="1"/>
</dbReference>
<dbReference type="InterPro" id="IPR002347">
    <property type="entry name" value="SDR_fam"/>
</dbReference>
<sequence>MTAKTALITGCSSGIGRATAEAFRDEEWTVYATARDEDDLSALDDASCETAALDVTDDQAVTAVVERVIDDTGRIDCLVNNAGYGQFGPIEDVPIGLVHDQFDANVYGPHRLTRAILPHMRDRGTGTIVNVSSTAGRFATPAKGVYAGSKFALEAMTDALRTEVADYGIDVAVVAPGPVNTDFEDRAEDELAGLERSGAYETFYDLLDDSRTVVEGGVGTVSPVEVAEAIVDAAVSPNPPARYPVGPLASLAEYARFLPAGVRNRLYSLARRVV</sequence>